<evidence type="ECO:0000313" key="1">
    <source>
        <dbReference type="EMBL" id="CAG8767207.1"/>
    </source>
</evidence>
<gene>
    <name evidence="1" type="ORF">RFULGI_LOCUS14789</name>
</gene>
<dbReference type="AlphaFoldDB" id="A0A9N9NWK9"/>
<keyword evidence="2" id="KW-1185">Reference proteome</keyword>
<evidence type="ECO:0000313" key="2">
    <source>
        <dbReference type="Proteomes" id="UP000789396"/>
    </source>
</evidence>
<sequence length="76" mass="8768">TTRRALIKLSKCPTRNTNYDWVKTTYSTTRHALIKMSGCPTHNTNYDWVETTYDTATNEKPAAYSLSPRYTLAFDN</sequence>
<feature type="non-terminal residue" evidence="1">
    <location>
        <position position="76"/>
    </location>
</feature>
<proteinExistence type="predicted"/>
<name>A0A9N9NWK9_9GLOM</name>
<dbReference type="EMBL" id="CAJVPZ010044245">
    <property type="protein sequence ID" value="CAG8767207.1"/>
    <property type="molecule type" value="Genomic_DNA"/>
</dbReference>
<accession>A0A9N9NWK9</accession>
<organism evidence="1 2">
    <name type="scientific">Racocetra fulgida</name>
    <dbReference type="NCBI Taxonomy" id="60492"/>
    <lineage>
        <taxon>Eukaryota</taxon>
        <taxon>Fungi</taxon>
        <taxon>Fungi incertae sedis</taxon>
        <taxon>Mucoromycota</taxon>
        <taxon>Glomeromycotina</taxon>
        <taxon>Glomeromycetes</taxon>
        <taxon>Diversisporales</taxon>
        <taxon>Gigasporaceae</taxon>
        <taxon>Racocetra</taxon>
    </lineage>
</organism>
<comment type="caution">
    <text evidence="1">The sequence shown here is derived from an EMBL/GenBank/DDBJ whole genome shotgun (WGS) entry which is preliminary data.</text>
</comment>
<feature type="non-terminal residue" evidence="1">
    <location>
        <position position="1"/>
    </location>
</feature>
<dbReference type="Proteomes" id="UP000789396">
    <property type="component" value="Unassembled WGS sequence"/>
</dbReference>
<protein>
    <submittedName>
        <fullName evidence="1">19531_t:CDS:1</fullName>
    </submittedName>
</protein>
<reference evidence="1" key="1">
    <citation type="submission" date="2021-06" db="EMBL/GenBank/DDBJ databases">
        <authorList>
            <person name="Kallberg Y."/>
            <person name="Tangrot J."/>
            <person name="Rosling A."/>
        </authorList>
    </citation>
    <scope>NUCLEOTIDE SEQUENCE</scope>
    <source>
        <strain evidence="1">IN212</strain>
    </source>
</reference>